<comment type="caution">
    <text evidence="2">The sequence shown here is derived from an EMBL/GenBank/DDBJ whole genome shotgun (WGS) entry which is preliminary data.</text>
</comment>
<dbReference type="EMBL" id="BQNB010020048">
    <property type="protein sequence ID" value="GJT91763.1"/>
    <property type="molecule type" value="Genomic_DNA"/>
</dbReference>
<feature type="compositionally biased region" description="Basic residues" evidence="1">
    <location>
        <begin position="137"/>
        <end position="147"/>
    </location>
</feature>
<organism evidence="2 3">
    <name type="scientific">Tanacetum coccineum</name>
    <dbReference type="NCBI Taxonomy" id="301880"/>
    <lineage>
        <taxon>Eukaryota</taxon>
        <taxon>Viridiplantae</taxon>
        <taxon>Streptophyta</taxon>
        <taxon>Embryophyta</taxon>
        <taxon>Tracheophyta</taxon>
        <taxon>Spermatophyta</taxon>
        <taxon>Magnoliopsida</taxon>
        <taxon>eudicotyledons</taxon>
        <taxon>Gunneridae</taxon>
        <taxon>Pentapetalae</taxon>
        <taxon>asterids</taxon>
        <taxon>campanulids</taxon>
        <taxon>Asterales</taxon>
        <taxon>Asteraceae</taxon>
        <taxon>Asteroideae</taxon>
        <taxon>Anthemideae</taxon>
        <taxon>Anthemidinae</taxon>
        <taxon>Tanacetum</taxon>
    </lineage>
</organism>
<reference evidence="2" key="1">
    <citation type="journal article" date="2022" name="Int. J. Mol. Sci.">
        <title>Draft Genome of Tanacetum Coccineum: Genomic Comparison of Closely Related Tanacetum-Family Plants.</title>
        <authorList>
            <person name="Yamashiro T."/>
            <person name="Shiraishi A."/>
            <person name="Nakayama K."/>
            <person name="Satake H."/>
        </authorList>
    </citation>
    <scope>NUCLEOTIDE SEQUENCE</scope>
</reference>
<proteinExistence type="predicted"/>
<accession>A0ABQ5HX33</accession>
<sequence length="457" mass="51688">MYYKKNLDFVAIIWEDFAYQINNRDSKKQDKMYYPRFTKAIFNHFLIKNPSISMRNRMFMHTTRDDTLLGILKFISKHEYVQVYGALLPKEMTNPKMLNSDSFKTYYAIAKGVEPPKSKKIHKKSDSAKSSNETPPKKKSIRVKRSAKISPAMSKKKAPAKADTGKGEGTNEGTGTKPGVPDVPKHDSESETESWGDSNKDDDDDDDASNNDGDDNDDDGDNSNDEGDDNDDNNDGNDNDDDEGDDNVDDDEQKEEEENVDERVPTPEDSEFSDEEDQEKEKNEEEEDDYELLYKDVNVNLREEYVNMMNADQGGAEHNISQESRFEYAEEDAHVTITNVYDSQKTEGQTQSSSVSFDFTSKLLNFENVSTANYIIALVMDTTIHQTSSTVITKTPLLPTLVIPPTQQATQTPTPTIQEPTTSVTAFPNFAFVLRFDQRVSSLEKDVSQFKQANNST</sequence>
<dbReference type="Proteomes" id="UP001151760">
    <property type="component" value="Unassembled WGS sequence"/>
</dbReference>
<gene>
    <name evidence="2" type="ORF">Tco_1080608</name>
</gene>
<evidence type="ECO:0000313" key="3">
    <source>
        <dbReference type="Proteomes" id="UP001151760"/>
    </source>
</evidence>
<feature type="compositionally biased region" description="Acidic residues" evidence="1">
    <location>
        <begin position="190"/>
        <end position="260"/>
    </location>
</feature>
<reference evidence="2" key="2">
    <citation type="submission" date="2022-01" db="EMBL/GenBank/DDBJ databases">
        <authorList>
            <person name="Yamashiro T."/>
            <person name="Shiraishi A."/>
            <person name="Satake H."/>
            <person name="Nakayama K."/>
        </authorList>
    </citation>
    <scope>NUCLEOTIDE SEQUENCE</scope>
</reference>
<name>A0ABQ5HX33_9ASTR</name>
<feature type="region of interest" description="Disordered" evidence="1">
    <location>
        <begin position="116"/>
        <end position="289"/>
    </location>
</feature>
<protein>
    <submittedName>
        <fullName evidence="2">Uncharacterized protein</fullName>
    </submittedName>
</protein>
<evidence type="ECO:0000313" key="2">
    <source>
        <dbReference type="EMBL" id="GJT91763.1"/>
    </source>
</evidence>
<feature type="compositionally biased region" description="Acidic residues" evidence="1">
    <location>
        <begin position="268"/>
        <end position="289"/>
    </location>
</feature>
<keyword evidence="3" id="KW-1185">Reference proteome</keyword>
<evidence type="ECO:0000256" key="1">
    <source>
        <dbReference type="SAM" id="MobiDB-lite"/>
    </source>
</evidence>